<reference evidence="2" key="1">
    <citation type="submission" date="2022-08" db="EMBL/GenBank/DDBJ databases">
        <authorList>
            <consortium name="DOE Joint Genome Institute"/>
            <person name="Min B."/>
            <person name="Sierra-Patev S."/>
            <person name="Naranjo-Ortiz M."/>
            <person name="Looney B."/>
            <person name="Konkel Z."/>
            <person name="Slot J.C."/>
            <person name="Sakamoto Y."/>
            <person name="Steenwyk J.L."/>
            <person name="Rokas A."/>
            <person name="Carro J."/>
            <person name="Camarero S."/>
            <person name="Ferreira P."/>
            <person name="Molpeceres G."/>
            <person name="Ruiz-duenas F.J."/>
            <person name="Serrano A."/>
            <person name="Henrissat B."/>
            <person name="Drula E."/>
            <person name="Hughes K.W."/>
            <person name="Mata J.L."/>
            <person name="Ishikawa N.K."/>
            <person name="Vargas-Isla R."/>
            <person name="Ushijima S."/>
            <person name="Smith C.A."/>
            <person name="Ahrendt S."/>
            <person name="Andreopoulos W."/>
            <person name="He G."/>
            <person name="LaButti K."/>
            <person name="Lipzen A."/>
            <person name="Ng V."/>
            <person name="Riley R."/>
            <person name="Sandor L."/>
            <person name="Barry K."/>
            <person name="Martinez A.T."/>
            <person name="Xiao Y."/>
            <person name="Gibbons J.G."/>
            <person name="Terashima K."/>
            <person name="Hibbett D.S."/>
            <person name="Grigoriev I.V."/>
        </authorList>
    </citation>
    <scope>NUCLEOTIDE SEQUENCE</scope>
    <source>
        <strain evidence="2">TFB7810</strain>
    </source>
</reference>
<dbReference type="Proteomes" id="UP001163850">
    <property type="component" value="Unassembled WGS sequence"/>
</dbReference>
<gene>
    <name evidence="2" type="ORF">DFH05DRAFT_1531332</name>
    <name evidence="3" type="ORF">F5890DRAFT_1558982</name>
</gene>
<evidence type="ECO:0000313" key="4">
    <source>
        <dbReference type="Proteomes" id="UP001142393"/>
    </source>
</evidence>
<protein>
    <recommendedName>
        <fullName evidence="1">Protein kinase domain-containing protein</fullName>
    </recommendedName>
</protein>
<accession>A0AA38PPB7</accession>
<evidence type="ECO:0000259" key="1">
    <source>
        <dbReference type="PROSITE" id="PS50011"/>
    </source>
</evidence>
<name>A0A9W8TRS8_9AGAR</name>
<dbReference type="InterPro" id="IPR000719">
    <property type="entry name" value="Prot_kinase_dom"/>
</dbReference>
<dbReference type="AlphaFoldDB" id="A0A9W8TRS8"/>
<comment type="caution">
    <text evidence="2">The sequence shown here is derived from an EMBL/GenBank/DDBJ whole genome shotgun (WGS) entry which is preliminary data.</text>
</comment>
<keyword evidence="4" id="KW-1185">Reference proteome</keyword>
<dbReference type="Proteomes" id="UP001142393">
    <property type="component" value="Unassembled WGS sequence"/>
</dbReference>
<sequence>MSKFSTQSKVAAFLVLFTTLASHAASKLYKYARLRRKLPNNFLQWRMPNKPDDKYAEQRVWLDLGPFFFTLGYRSWVIPDAICLYSVVPDRILPAQSGYKFIIEGIRERGAGTLERYGFMPFKNSLLHFFLNRENQAVVIRPLTIGNEGKNQLQIIRHLSHPAKAAYTGNHILPMIREIPLDDIIFGVFPLSGPSLVLLYSYIMPQNSVGDIINMYMQALEVKSGLLLLYDDLIVGQALVFLHKNRIAHRDTFGDNFVIQWHPESLCAGQIPFLRPRVQLIDFEMAVQFPPDINMEDCICYSLPHEGTSYSTIQYTRPFPFYHAQDTDSQYGVHPYNAFDLDVWQLRNSFAGLEVSPEVNAADLVQALEHLKPKRDGLTAEQAMIILRSAWLSCSEQQLQVAPMLKPGKNALVGSGTF</sequence>
<evidence type="ECO:0000313" key="2">
    <source>
        <dbReference type="EMBL" id="KAJ3738515.1"/>
    </source>
</evidence>
<proteinExistence type="predicted"/>
<dbReference type="EMBL" id="JANVFU010000029">
    <property type="protein sequence ID" value="KAJ3738515.1"/>
    <property type="molecule type" value="Genomic_DNA"/>
</dbReference>
<reference evidence="2 4" key="3">
    <citation type="journal article" date="2023" name="Proc. Natl. Acad. Sci. U.S.A.">
        <title>A global phylogenomic analysis of the shiitake genus Lentinula.</title>
        <authorList>
            <person name="Sierra-Patev S."/>
            <person name="Min B."/>
            <person name="Naranjo-Ortiz M."/>
            <person name="Looney B."/>
            <person name="Konkel Z."/>
            <person name="Slot J.C."/>
            <person name="Sakamoto Y."/>
            <person name="Steenwyk J.L."/>
            <person name="Rokas A."/>
            <person name="Carro J."/>
            <person name="Camarero S."/>
            <person name="Ferreira P."/>
            <person name="Molpeceres G."/>
            <person name="Ruiz-Duenas F.J."/>
            <person name="Serrano A."/>
            <person name="Henrissat B."/>
            <person name="Drula E."/>
            <person name="Hughes K.W."/>
            <person name="Mata J.L."/>
            <person name="Ishikawa N.K."/>
            <person name="Vargas-Isla R."/>
            <person name="Ushijima S."/>
            <person name="Smith C.A."/>
            <person name="Donoghue J."/>
            <person name="Ahrendt S."/>
            <person name="Andreopoulos W."/>
            <person name="He G."/>
            <person name="LaButti K."/>
            <person name="Lipzen A."/>
            <person name="Ng V."/>
            <person name="Riley R."/>
            <person name="Sandor L."/>
            <person name="Barry K."/>
            <person name="Martinez A.T."/>
            <person name="Xiao Y."/>
            <person name="Gibbons J.G."/>
            <person name="Terashima K."/>
            <person name="Grigoriev I.V."/>
            <person name="Hibbett D."/>
        </authorList>
    </citation>
    <scope>NUCLEOTIDE SEQUENCE [LARGE SCALE GENOMIC DNA]</scope>
    <source>
        <strain evidence="2 4">TFB7810</strain>
    </source>
</reference>
<organism evidence="2 4">
    <name type="scientific">Lentinula detonsa</name>
    <dbReference type="NCBI Taxonomy" id="2804962"/>
    <lineage>
        <taxon>Eukaryota</taxon>
        <taxon>Fungi</taxon>
        <taxon>Dikarya</taxon>
        <taxon>Basidiomycota</taxon>
        <taxon>Agaricomycotina</taxon>
        <taxon>Agaricomycetes</taxon>
        <taxon>Agaricomycetidae</taxon>
        <taxon>Agaricales</taxon>
        <taxon>Marasmiineae</taxon>
        <taxon>Omphalotaceae</taxon>
        <taxon>Lentinula</taxon>
    </lineage>
</organism>
<reference evidence="3" key="2">
    <citation type="submission" date="2022-08" db="EMBL/GenBank/DDBJ databases">
        <authorList>
            <consortium name="DOE Joint Genome Institute"/>
            <person name="Min B."/>
            <person name="Riley R."/>
            <person name="Sierra-Patev S."/>
            <person name="Naranjo-Ortiz M."/>
            <person name="Looney B."/>
            <person name="Konkel Z."/>
            <person name="Slot J.C."/>
            <person name="Sakamoto Y."/>
            <person name="Steenwyk J.L."/>
            <person name="Rokas A."/>
            <person name="Carro J."/>
            <person name="Camarero S."/>
            <person name="Ferreira P."/>
            <person name="Molpeceres G."/>
            <person name="Ruiz-Duenas F.J."/>
            <person name="Serrano A."/>
            <person name="Henrissat B."/>
            <person name="Drula E."/>
            <person name="Hughes K.W."/>
            <person name="Mata J.L."/>
            <person name="Ishikawa N.K."/>
            <person name="Vargas-Isla R."/>
            <person name="Ushijima S."/>
            <person name="Smith C.A."/>
            <person name="Ahrendt S."/>
            <person name="Andreopoulos W."/>
            <person name="He G."/>
            <person name="Labutti K."/>
            <person name="Lipzen A."/>
            <person name="Ng V."/>
            <person name="Sandor L."/>
            <person name="Barry K."/>
            <person name="Martinez A.T."/>
            <person name="Xiao Y."/>
            <person name="Gibbons J.G."/>
            <person name="Terashima K."/>
            <person name="Hibbett D.S."/>
            <person name="Grigoriev I.V."/>
        </authorList>
    </citation>
    <scope>NUCLEOTIDE SEQUENCE</scope>
    <source>
        <strain evidence="3">TFB7829</strain>
    </source>
</reference>
<dbReference type="GO" id="GO:0005524">
    <property type="term" value="F:ATP binding"/>
    <property type="evidence" value="ECO:0007669"/>
    <property type="project" value="InterPro"/>
</dbReference>
<dbReference type="PROSITE" id="PS50011">
    <property type="entry name" value="PROTEIN_KINASE_DOM"/>
    <property type="match status" value="1"/>
</dbReference>
<evidence type="ECO:0000313" key="3">
    <source>
        <dbReference type="EMBL" id="KAJ3979249.1"/>
    </source>
</evidence>
<dbReference type="InterPro" id="IPR011009">
    <property type="entry name" value="Kinase-like_dom_sf"/>
</dbReference>
<dbReference type="Gene3D" id="1.10.510.10">
    <property type="entry name" value="Transferase(Phosphotransferase) domain 1"/>
    <property type="match status" value="1"/>
</dbReference>
<dbReference type="SUPFAM" id="SSF56112">
    <property type="entry name" value="Protein kinase-like (PK-like)"/>
    <property type="match status" value="1"/>
</dbReference>
<accession>A0A9W8TRS8</accession>
<dbReference type="EMBL" id="MU802417">
    <property type="protein sequence ID" value="KAJ3979249.1"/>
    <property type="molecule type" value="Genomic_DNA"/>
</dbReference>
<dbReference type="GO" id="GO:0004672">
    <property type="term" value="F:protein kinase activity"/>
    <property type="evidence" value="ECO:0007669"/>
    <property type="project" value="InterPro"/>
</dbReference>
<feature type="domain" description="Protein kinase" evidence="1">
    <location>
        <begin position="103"/>
        <end position="413"/>
    </location>
</feature>